<sequence>MDEGVLLVMAPAGFEHRSIIESVVDAIKGAFYTSQTTTNWATHSENFQWDLPDQSGRFYIPDLVVTRRDAHTAQEEREGIALVVEVTSPKSPDTVLNDRETKPKQYARAGIPLYLLIDQELGTWTLHALADGWIRYQIAADGRYGEKIFLPEPFGFSIPTGDWPEYRSF</sequence>
<gene>
    <name evidence="2" type="ORF">HNR61_007513</name>
</gene>
<proteinExistence type="predicted"/>
<reference evidence="2 3" key="1">
    <citation type="submission" date="2020-08" db="EMBL/GenBank/DDBJ databases">
        <title>Genomic Encyclopedia of Type Strains, Phase IV (KMG-IV): sequencing the most valuable type-strain genomes for metagenomic binning, comparative biology and taxonomic classification.</title>
        <authorList>
            <person name="Goeker M."/>
        </authorList>
    </citation>
    <scope>NUCLEOTIDE SEQUENCE [LARGE SCALE GENOMIC DNA]</scope>
    <source>
        <strain evidence="2 3">DSM 44197</strain>
    </source>
</reference>
<keyword evidence="2" id="KW-0378">Hydrolase</keyword>
<protein>
    <submittedName>
        <fullName evidence="2">Uma2 family endonuclease</fullName>
    </submittedName>
</protein>
<dbReference type="Proteomes" id="UP000572680">
    <property type="component" value="Unassembled WGS sequence"/>
</dbReference>
<dbReference type="SUPFAM" id="SSF52980">
    <property type="entry name" value="Restriction endonuclease-like"/>
    <property type="match status" value="1"/>
</dbReference>
<dbReference type="CDD" id="cd06260">
    <property type="entry name" value="DUF820-like"/>
    <property type="match status" value="1"/>
</dbReference>
<dbReference type="PANTHER" id="PTHR35400">
    <property type="entry name" value="SLR1083 PROTEIN"/>
    <property type="match status" value="1"/>
</dbReference>
<comment type="caution">
    <text evidence="2">The sequence shown here is derived from an EMBL/GenBank/DDBJ whole genome shotgun (WGS) entry which is preliminary data.</text>
</comment>
<keyword evidence="2" id="KW-0540">Nuclease</keyword>
<dbReference type="Pfam" id="PF05685">
    <property type="entry name" value="Uma2"/>
    <property type="match status" value="1"/>
</dbReference>
<evidence type="ECO:0000313" key="2">
    <source>
        <dbReference type="EMBL" id="MBA8955831.1"/>
    </source>
</evidence>
<dbReference type="InterPro" id="IPR011335">
    <property type="entry name" value="Restrct_endonuc-II-like"/>
</dbReference>
<name>A0A7W3LWX7_ACTNM</name>
<evidence type="ECO:0000313" key="3">
    <source>
        <dbReference type="Proteomes" id="UP000572680"/>
    </source>
</evidence>
<feature type="domain" description="Putative restriction endonuclease" evidence="1">
    <location>
        <begin position="3"/>
        <end position="159"/>
    </location>
</feature>
<dbReference type="InterPro" id="IPR012296">
    <property type="entry name" value="Nuclease_put_TT1808"/>
</dbReference>
<dbReference type="EMBL" id="JACJIA010000013">
    <property type="protein sequence ID" value="MBA8955831.1"/>
    <property type="molecule type" value="Genomic_DNA"/>
</dbReference>
<dbReference type="AlphaFoldDB" id="A0A7W3LWX7"/>
<dbReference type="InterPro" id="IPR008538">
    <property type="entry name" value="Uma2"/>
</dbReference>
<evidence type="ECO:0000259" key="1">
    <source>
        <dbReference type="Pfam" id="PF05685"/>
    </source>
</evidence>
<dbReference type="GO" id="GO:0004519">
    <property type="term" value="F:endonuclease activity"/>
    <property type="evidence" value="ECO:0007669"/>
    <property type="project" value="UniProtKB-KW"/>
</dbReference>
<keyword evidence="2" id="KW-0255">Endonuclease</keyword>
<dbReference type="PANTHER" id="PTHR35400:SF3">
    <property type="entry name" value="SLL1072 PROTEIN"/>
    <property type="match status" value="1"/>
</dbReference>
<organism evidence="2 3">
    <name type="scientific">Actinomadura namibiensis</name>
    <dbReference type="NCBI Taxonomy" id="182080"/>
    <lineage>
        <taxon>Bacteria</taxon>
        <taxon>Bacillati</taxon>
        <taxon>Actinomycetota</taxon>
        <taxon>Actinomycetes</taxon>
        <taxon>Streptosporangiales</taxon>
        <taxon>Thermomonosporaceae</taxon>
        <taxon>Actinomadura</taxon>
    </lineage>
</organism>
<accession>A0A7W3LWX7</accession>
<dbReference type="Gene3D" id="3.90.1570.10">
    <property type="entry name" value="tt1808, chain A"/>
    <property type="match status" value="1"/>
</dbReference>
<keyword evidence="3" id="KW-1185">Reference proteome</keyword>